<keyword evidence="2" id="KW-1185">Reference proteome</keyword>
<dbReference type="EMBL" id="CACRXK020016756">
    <property type="protein sequence ID" value="CAB4030280.1"/>
    <property type="molecule type" value="Genomic_DNA"/>
</dbReference>
<reference evidence="1" key="1">
    <citation type="submission" date="2020-04" db="EMBL/GenBank/DDBJ databases">
        <authorList>
            <person name="Alioto T."/>
            <person name="Alioto T."/>
            <person name="Gomez Garrido J."/>
        </authorList>
    </citation>
    <scope>NUCLEOTIDE SEQUENCE</scope>
    <source>
        <strain evidence="1">A484AB</strain>
    </source>
</reference>
<dbReference type="AlphaFoldDB" id="A0A7D9LD11"/>
<organism evidence="1 2">
    <name type="scientific">Paramuricea clavata</name>
    <name type="common">Red gorgonian</name>
    <name type="synonym">Violescent sea-whip</name>
    <dbReference type="NCBI Taxonomy" id="317549"/>
    <lineage>
        <taxon>Eukaryota</taxon>
        <taxon>Metazoa</taxon>
        <taxon>Cnidaria</taxon>
        <taxon>Anthozoa</taxon>
        <taxon>Octocorallia</taxon>
        <taxon>Malacalcyonacea</taxon>
        <taxon>Plexauridae</taxon>
        <taxon>Paramuricea</taxon>
    </lineage>
</organism>
<accession>A0A7D9LD11</accession>
<proteinExistence type="predicted"/>
<sequence length="614" mass="69408">MIFPVVSGKRVAIPVNSPEVYPIESLNKDGVSGGCADQLAKQVVKTIKEAYGEEESFDLKATWQGTCCDGQYQADGFKTTIYQELGVLIDPVFSVVVWDQSHWINLAILDIKDGKIGSSSGFLTSLVKRSKNIHSTFQRGKMLSSVIALANSEKLKLKMTRGNCATRFWSSQYMEFNTVIKSYKAYTTAFRSYGYSEMKEYDILGTNFVLDLCCICDSMKSVVDLMIAVQGLGCPCWKICIWWPHVKAFLESLLEEGIIDPSESMPILKNHVDEIMKGSFKGQKLVQGWKLVSQDETNCYWEARDIGDCQSNFEVFVKDTVESMSRRYDICVPIMCEMLTCLDLESIITLLCGKRRDGKPCINEGDLEEYGTEGFKAFISHICSITHVKLAIEDGAIDLDPRLSHIVHQKLKQALKDILWQGRETMINWFDYVPSEISGKIKPLSSVRRRKEKVLEDHSSQLFVTTRFHMRFTKGEKIYTVQLNKPAVYLSLYTDECVYSKLGKEICLVIDIALAKGGPEAIVESFYSLMKCHKKAGGQNNENLSLRTKLDSSLPGPLQADRMVKEVAPLYLDGNKKKGLKPHWLPVIRDKCNYKTSKVIDRIENADTKLPYVL</sequence>
<gene>
    <name evidence="1" type="ORF">PACLA_8A054396</name>
</gene>
<protein>
    <submittedName>
        <fullName evidence="1">Uncharacterized protein</fullName>
    </submittedName>
</protein>
<evidence type="ECO:0000313" key="1">
    <source>
        <dbReference type="EMBL" id="CAB4030280.1"/>
    </source>
</evidence>
<name>A0A7D9LD11_PARCT</name>
<dbReference type="Proteomes" id="UP001152795">
    <property type="component" value="Unassembled WGS sequence"/>
</dbReference>
<comment type="caution">
    <text evidence="1">The sequence shown here is derived from an EMBL/GenBank/DDBJ whole genome shotgun (WGS) entry which is preliminary data.</text>
</comment>
<evidence type="ECO:0000313" key="2">
    <source>
        <dbReference type="Proteomes" id="UP001152795"/>
    </source>
</evidence>